<reference evidence="5 7" key="1">
    <citation type="journal article" date="2008" name="Science">
        <title>The Physcomitrella genome reveals evolutionary insights into the conquest of land by plants.</title>
        <authorList>
            <person name="Rensing S."/>
            <person name="Lang D."/>
            <person name="Zimmer A."/>
            <person name="Terry A."/>
            <person name="Salamov A."/>
            <person name="Shapiro H."/>
            <person name="Nishiyama T."/>
            <person name="Perroud P.-F."/>
            <person name="Lindquist E."/>
            <person name="Kamisugi Y."/>
            <person name="Tanahashi T."/>
            <person name="Sakakibara K."/>
            <person name="Fujita T."/>
            <person name="Oishi K."/>
            <person name="Shin-I T."/>
            <person name="Kuroki Y."/>
            <person name="Toyoda A."/>
            <person name="Suzuki Y."/>
            <person name="Hashimoto A."/>
            <person name="Yamaguchi K."/>
            <person name="Sugano A."/>
            <person name="Kohara Y."/>
            <person name="Fujiyama A."/>
            <person name="Anterola A."/>
            <person name="Aoki S."/>
            <person name="Ashton N."/>
            <person name="Barbazuk W.B."/>
            <person name="Barker E."/>
            <person name="Bennetzen J."/>
            <person name="Bezanilla M."/>
            <person name="Blankenship R."/>
            <person name="Cho S.H."/>
            <person name="Dutcher S."/>
            <person name="Estelle M."/>
            <person name="Fawcett J.A."/>
            <person name="Gundlach H."/>
            <person name="Hanada K."/>
            <person name="Heyl A."/>
            <person name="Hicks K.A."/>
            <person name="Hugh J."/>
            <person name="Lohr M."/>
            <person name="Mayer K."/>
            <person name="Melkozernov A."/>
            <person name="Murata T."/>
            <person name="Nelson D."/>
            <person name="Pils B."/>
            <person name="Prigge M."/>
            <person name="Reiss B."/>
            <person name="Renner T."/>
            <person name="Rombauts S."/>
            <person name="Rushton P."/>
            <person name="Sanderfoot A."/>
            <person name="Schween G."/>
            <person name="Shiu S.-H."/>
            <person name="Stueber K."/>
            <person name="Theodoulou F.L."/>
            <person name="Tu H."/>
            <person name="Van de Peer Y."/>
            <person name="Verrier P.J."/>
            <person name="Waters E."/>
            <person name="Wood A."/>
            <person name="Yang L."/>
            <person name="Cove D."/>
            <person name="Cuming A."/>
            <person name="Hasebe M."/>
            <person name="Lucas S."/>
            <person name="Mishler D.B."/>
            <person name="Reski R."/>
            <person name="Grigoriev I."/>
            <person name="Quatrano R.S."/>
            <person name="Boore J.L."/>
        </authorList>
    </citation>
    <scope>NUCLEOTIDE SEQUENCE [LARGE SCALE GENOMIC DNA]</scope>
    <source>
        <strain evidence="6 7">cv. Gransden 2004</strain>
    </source>
</reference>
<dbReference type="Gramene" id="Pp3c19_22640V3.1">
    <property type="protein sequence ID" value="PAC:32938611.CDS.1"/>
    <property type="gene ID" value="Pp3c19_22640"/>
</dbReference>
<dbReference type="PaxDb" id="3218-PP1S380_17V6.1"/>
<dbReference type="Pfam" id="PF00011">
    <property type="entry name" value="HSP20"/>
    <property type="match status" value="1"/>
</dbReference>
<dbReference type="PROSITE" id="PS01031">
    <property type="entry name" value="SHSP"/>
    <property type="match status" value="1"/>
</dbReference>
<dbReference type="SUPFAM" id="SSF49764">
    <property type="entry name" value="HSP20-like chaperones"/>
    <property type="match status" value="1"/>
</dbReference>
<protein>
    <recommendedName>
        <fullName evidence="4">SHSP domain-containing protein</fullName>
    </recommendedName>
</protein>
<reference evidence="6" key="3">
    <citation type="submission" date="2020-12" db="UniProtKB">
        <authorList>
            <consortium name="EnsemblPlants"/>
        </authorList>
    </citation>
    <scope>IDENTIFICATION</scope>
</reference>
<dbReference type="GO" id="GO:0051082">
    <property type="term" value="F:unfolded protein binding"/>
    <property type="evidence" value="ECO:0000318"/>
    <property type="project" value="GO_Central"/>
</dbReference>
<evidence type="ECO:0000259" key="4">
    <source>
        <dbReference type="PROSITE" id="PS01031"/>
    </source>
</evidence>
<dbReference type="Gramene" id="Pp3c19_22640V3.2">
    <property type="protein sequence ID" value="PAC:32938612.CDS.1"/>
    <property type="gene ID" value="Pp3c19_22640"/>
</dbReference>
<dbReference type="PANTHER" id="PTHR11527">
    <property type="entry name" value="HEAT-SHOCK PROTEIN 20 FAMILY MEMBER"/>
    <property type="match status" value="1"/>
</dbReference>
<dbReference type="CDD" id="cd06472">
    <property type="entry name" value="ACD_ScHsp26_like"/>
    <property type="match status" value="1"/>
</dbReference>
<dbReference type="InterPro" id="IPR031107">
    <property type="entry name" value="Small_HSP"/>
</dbReference>
<name>A0A2K1IZB6_PHYPA</name>
<evidence type="ECO:0000256" key="1">
    <source>
        <dbReference type="ARBA" id="ARBA00023016"/>
    </source>
</evidence>
<dbReference type="EMBL" id="ABEU02000019">
    <property type="protein sequence ID" value="PNR34622.1"/>
    <property type="molecule type" value="Genomic_DNA"/>
</dbReference>
<dbReference type="GO" id="GO:0006457">
    <property type="term" value="P:protein folding"/>
    <property type="evidence" value="ECO:0000318"/>
    <property type="project" value="GO_Central"/>
</dbReference>
<gene>
    <name evidence="6" type="primary">LOC112296068</name>
    <name evidence="5" type="ORF">PHYPA_024439</name>
</gene>
<proteinExistence type="inferred from homology"/>
<dbReference type="EnsemblPlants" id="Pp3c19_22640V3.1">
    <property type="protein sequence ID" value="PAC:32938611.CDS.1"/>
    <property type="gene ID" value="Pp3c19_22640"/>
</dbReference>
<dbReference type="Proteomes" id="UP000006727">
    <property type="component" value="Chromosome 19"/>
</dbReference>
<dbReference type="AlphaFoldDB" id="A0A2K1IZB6"/>
<evidence type="ECO:0000256" key="3">
    <source>
        <dbReference type="RuleBase" id="RU003616"/>
    </source>
</evidence>
<dbReference type="EnsemblPlants" id="Pp3c19_22640V3.2">
    <property type="protein sequence ID" value="PAC:32938612.CDS.1"/>
    <property type="gene ID" value="Pp3c19_22640"/>
</dbReference>
<dbReference type="InterPro" id="IPR002068">
    <property type="entry name" value="A-crystallin/Hsp20_dom"/>
</dbReference>
<keyword evidence="1" id="KW-0346">Stress response</keyword>
<comment type="similarity">
    <text evidence="2 3">Belongs to the small heat shock protein (HSP20) family.</text>
</comment>
<evidence type="ECO:0000313" key="6">
    <source>
        <dbReference type="EnsemblPlants" id="PAC:32938611.CDS.1"/>
    </source>
</evidence>
<evidence type="ECO:0000313" key="7">
    <source>
        <dbReference type="Proteomes" id="UP000006727"/>
    </source>
</evidence>
<dbReference type="OrthoDB" id="5511210at2759"/>
<feature type="domain" description="SHSP" evidence="4">
    <location>
        <begin position="40"/>
        <end position="155"/>
    </location>
</feature>
<dbReference type="GO" id="GO:0009408">
    <property type="term" value="P:response to heat"/>
    <property type="evidence" value="ECO:0000318"/>
    <property type="project" value="GO_Central"/>
</dbReference>
<evidence type="ECO:0000256" key="2">
    <source>
        <dbReference type="PROSITE-ProRule" id="PRU00285"/>
    </source>
</evidence>
<accession>A0A2K1IZB6</accession>
<dbReference type="GO" id="GO:0042542">
    <property type="term" value="P:response to hydrogen peroxide"/>
    <property type="evidence" value="ECO:0000318"/>
    <property type="project" value="GO_Central"/>
</dbReference>
<dbReference type="RefSeq" id="XP_024403967.1">
    <property type="nucleotide sequence ID" value="XM_024548199.2"/>
</dbReference>
<dbReference type="GO" id="GO:0051259">
    <property type="term" value="P:protein complex oligomerization"/>
    <property type="evidence" value="ECO:0000318"/>
    <property type="project" value="GO_Central"/>
</dbReference>
<dbReference type="OMA" id="VIHARMD"/>
<keyword evidence="7" id="KW-1185">Reference proteome</keyword>
<evidence type="ECO:0000313" key="5">
    <source>
        <dbReference type="EMBL" id="PNR34622.1"/>
    </source>
</evidence>
<dbReference type="STRING" id="3218.A0A2K1IZB6"/>
<dbReference type="GO" id="GO:0009651">
    <property type="term" value="P:response to salt stress"/>
    <property type="evidence" value="ECO:0000318"/>
    <property type="project" value="GO_Central"/>
</dbReference>
<dbReference type="Gene3D" id="2.60.40.790">
    <property type="match status" value="1"/>
</dbReference>
<dbReference type="InterPro" id="IPR008978">
    <property type="entry name" value="HSP20-like_chaperone"/>
</dbReference>
<dbReference type="GeneID" id="112296068"/>
<sequence length="155" mass="17833">MAADLRDGIRPGIQKSVRLARHLWEPFEALAELQQFDGSRRYNVIHARMDWRETADAHILKTDMPGVRSDDVKVQVIDGEVVEISGTRKKEEPKEGDEWHHVERPSGFFFRSFRIPENAKADDLKAQVADGVLTITLPKKKKPEPQIRQIRISKL</sequence>
<organism evidence="5">
    <name type="scientific">Physcomitrium patens</name>
    <name type="common">Spreading-leaved earth moss</name>
    <name type="synonym">Physcomitrella patens</name>
    <dbReference type="NCBI Taxonomy" id="3218"/>
    <lineage>
        <taxon>Eukaryota</taxon>
        <taxon>Viridiplantae</taxon>
        <taxon>Streptophyta</taxon>
        <taxon>Embryophyta</taxon>
        <taxon>Bryophyta</taxon>
        <taxon>Bryophytina</taxon>
        <taxon>Bryopsida</taxon>
        <taxon>Funariidae</taxon>
        <taxon>Funariales</taxon>
        <taxon>Funariaceae</taxon>
        <taxon>Physcomitrium</taxon>
    </lineage>
</organism>
<reference evidence="5 7" key="2">
    <citation type="journal article" date="2018" name="Plant J.">
        <title>The Physcomitrella patens chromosome-scale assembly reveals moss genome structure and evolution.</title>
        <authorList>
            <person name="Lang D."/>
            <person name="Ullrich K.K."/>
            <person name="Murat F."/>
            <person name="Fuchs J."/>
            <person name="Jenkins J."/>
            <person name="Haas F.B."/>
            <person name="Piednoel M."/>
            <person name="Gundlach H."/>
            <person name="Van Bel M."/>
            <person name="Meyberg R."/>
            <person name="Vives C."/>
            <person name="Morata J."/>
            <person name="Symeonidi A."/>
            <person name="Hiss M."/>
            <person name="Muchero W."/>
            <person name="Kamisugi Y."/>
            <person name="Saleh O."/>
            <person name="Blanc G."/>
            <person name="Decker E.L."/>
            <person name="van Gessel N."/>
            <person name="Grimwood J."/>
            <person name="Hayes R.D."/>
            <person name="Graham S.W."/>
            <person name="Gunter L.E."/>
            <person name="McDaniel S.F."/>
            <person name="Hoernstein S.N.W."/>
            <person name="Larsson A."/>
            <person name="Li F.W."/>
            <person name="Perroud P.F."/>
            <person name="Phillips J."/>
            <person name="Ranjan P."/>
            <person name="Rokshar D.S."/>
            <person name="Rothfels C.J."/>
            <person name="Schneider L."/>
            <person name="Shu S."/>
            <person name="Stevenson D.W."/>
            <person name="Thummler F."/>
            <person name="Tillich M."/>
            <person name="Villarreal Aguilar J.C."/>
            <person name="Widiez T."/>
            <person name="Wong G.K."/>
            <person name="Wymore A."/>
            <person name="Zhang Y."/>
            <person name="Zimmer A.D."/>
            <person name="Quatrano R.S."/>
            <person name="Mayer K.F.X."/>
            <person name="Goodstein D."/>
            <person name="Casacuberta J.M."/>
            <person name="Vandepoele K."/>
            <person name="Reski R."/>
            <person name="Cuming A.C."/>
            <person name="Tuskan G.A."/>
            <person name="Maumus F."/>
            <person name="Salse J."/>
            <person name="Schmutz J."/>
            <person name="Rensing S.A."/>
        </authorList>
    </citation>
    <scope>NUCLEOTIDE SEQUENCE [LARGE SCALE GENOMIC DNA]</scope>
    <source>
        <strain evidence="6 7">cv. Gransden 2004</strain>
    </source>
</reference>